<dbReference type="InterPro" id="IPR003594">
    <property type="entry name" value="HATPase_dom"/>
</dbReference>
<feature type="domain" description="Histidine kinase" evidence="3">
    <location>
        <begin position="225"/>
        <end position="448"/>
    </location>
</feature>
<dbReference type="Proteomes" id="UP000776252">
    <property type="component" value="Unassembled WGS sequence"/>
</dbReference>
<accession>A0ABS6BWR0</accession>
<dbReference type="SMART" id="SM00387">
    <property type="entry name" value="HATPase_c"/>
    <property type="match status" value="1"/>
</dbReference>
<reference evidence="4 5" key="1">
    <citation type="submission" date="2021-06" db="EMBL/GenBank/DDBJ databases">
        <title>Clostridia strains as spoilage organisms.</title>
        <authorList>
            <person name="Wambui J."/>
            <person name="Stephan R."/>
            <person name="Stevens M.J.A."/>
        </authorList>
    </citation>
    <scope>NUCLEOTIDE SEQUENCE [LARGE SCALE GENOMIC DNA]</scope>
    <source>
        <strain evidence="4 5">DSM 14204</strain>
    </source>
</reference>
<dbReference type="Pfam" id="PF00512">
    <property type="entry name" value="HisKA"/>
    <property type="match status" value="1"/>
</dbReference>
<dbReference type="Pfam" id="PF02518">
    <property type="entry name" value="HATPase_c"/>
    <property type="match status" value="1"/>
</dbReference>
<evidence type="ECO:0000259" key="3">
    <source>
        <dbReference type="PROSITE" id="PS50109"/>
    </source>
</evidence>
<feature type="coiled-coil region" evidence="2">
    <location>
        <begin position="22"/>
        <end position="70"/>
    </location>
</feature>
<gene>
    <name evidence="4" type="ORF">KPL37_12615</name>
</gene>
<dbReference type="InterPro" id="IPR005467">
    <property type="entry name" value="His_kinase_dom"/>
</dbReference>
<organism evidence="4 5">
    <name type="scientific">Clostridium frigoris</name>
    <dbReference type="NCBI Taxonomy" id="205327"/>
    <lineage>
        <taxon>Bacteria</taxon>
        <taxon>Bacillati</taxon>
        <taxon>Bacillota</taxon>
        <taxon>Clostridia</taxon>
        <taxon>Eubacteriales</taxon>
        <taxon>Clostridiaceae</taxon>
        <taxon>Clostridium</taxon>
    </lineage>
</organism>
<dbReference type="PROSITE" id="PS50109">
    <property type="entry name" value="HIS_KIN"/>
    <property type="match status" value="1"/>
</dbReference>
<dbReference type="PANTHER" id="PTHR43547">
    <property type="entry name" value="TWO-COMPONENT HISTIDINE KINASE"/>
    <property type="match status" value="1"/>
</dbReference>
<dbReference type="InterPro" id="IPR003661">
    <property type="entry name" value="HisK_dim/P_dom"/>
</dbReference>
<proteinExistence type="predicted"/>
<sequence>MKNIMPSIGLDYSDDNVNKIEYIEKYNLEKELNERITKLEDELQYTKECLQSSNEEHLVYNEELMSANEEFKSINDELLRINTQYQYKNQELKDLYNDMTNYLNSTDIGTIFLDDNLCVRKFTPRITKEINLKVQDIGRPMHDISNNLINDDLNIAVFEVLNSHKLYEKEIESKNGSWYLLKCAPYCTTENSIKGVVISLVDITNKKLLDETIVSENLKTEFFSNLSHELRTPLNIIICTLQLLDTYIKNGELEDKERKFQKYSGIMKQNCYRQLRLVNNIIDITKLDAGFFDLNLQNCNIVNIVESVTMSVAEYIKTKSIKLVFDTDIEDCIMACDPEKIERVLLNLLSNSIKFTRPGGSMSVNMYDKGKNIIISIKDTGIGIPKDKLNIIFDRFRQVDRSLTRKQEGSGIGLSIVKSLVELHGGTISVVSEYGRGTEFIIVLPIRALSKENELCGVFEAEQQERIERIHIEFSDIYSLN</sequence>
<dbReference type="Pfam" id="PF13596">
    <property type="entry name" value="PAS_10"/>
    <property type="match status" value="1"/>
</dbReference>
<dbReference type="PANTHER" id="PTHR43547:SF2">
    <property type="entry name" value="HYBRID SIGNAL TRANSDUCTION HISTIDINE KINASE C"/>
    <property type="match status" value="1"/>
</dbReference>
<keyword evidence="1" id="KW-0597">Phosphoprotein</keyword>
<evidence type="ECO:0000313" key="4">
    <source>
        <dbReference type="EMBL" id="MBU3160588.1"/>
    </source>
</evidence>
<comment type="caution">
    <text evidence="4">The sequence shown here is derived from an EMBL/GenBank/DDBJ whole genome shotgun (WGS) entry which is preliminary data.</text>
</comment>
<evidence type="ECO:0000256" key="2">
    <source>
        <dbReference type="SAM" id="Coils"/>
    </source>
</evidence>
<evidence type="ECO:0000313" key="5">
    <source>
        <dbReference type="Proteomes" id="UP000776252"/>
    </source>
</evidence>
<dbReference type="EMBL" id="JAHLDV010000030">
    <property type="protein sequence ID" value="MBU3160588.1"/>
    <property type="molecule type" value="Genomic_DNA"/>
</dbReference>
<dbReference type="RefSeq" id="WP_216149897.1">
    <property type="nucleotide sequence ID" value="NZ_JAHLDV010000030.1"/>
</dbReference>
<protein>
    <submittedName>
        <fullName evidence="4">PAS domain-containing protein</fullName>
    </submittedName>
</protein>
<dbReference type="CDD" id="cd00082">
    <property type="entry name" value="HisKA"/>
    <property type="match status" value="1"/>
</dbReference>
<dbReference type="CDD" id="cd16922">
    <property type="entry name" value="HATPase_EvgS-ArcB-TorS-like"/>
    <property type="match status" value="1"/>
</dbReference>
<dbReference type="SMART" id="SM00388">
    <property type="entry name" value="HisKA"/>
    <property type="match status" value="1"/>
</dbReference>
<keyword evidence="5" id="KW-1185">Reference proteome</keyword>
<evidence type="ECO:0000256" key="1">
    <source>
        <dbReference type="ARBA" id="ARBA00022553"/>
    </source>
</evidence>
<keyword evidence="2" id="KW-0175">Coiled coil</keyword>
<name>A0ABS6BWR0_9CLOT</name>